<dbReference type="InterPro" id="IPR036397">
    <property type="entry name" value="RNaseH_sf"/>
</dbReference>
<name>A0A8W8NKK8_MAGGI</name>
<dbReference type="GO" id="GO:0003676">
    <property type="term" value="F:nucleic acid binding"/>
    <property type="evidence" value="ECO:0007669"/>
    <property type="project" value="InterPro"/>
</dbReference>
<keyword evidence="2" id="KW-1185">Reference proteome</keyword>
<dbReference type="EnsemblMetazoa" id="G7620.1">
    <property type="protein sequence ID" value="G7620.1:cds"/>
    <property type="gene ID" value="G7620"/>
</dbReference>
<sequence>MWFTQNNELTACDSQRKLKDLFRLSVSLSCVRKVRRELGWSSNTGKYCQQISHKNKKARKERACNAIKNKANFRNVVFADETSVAMCSHGNLFFHQSRSGIEMNTRKRSRPKHGYRVNVWAGISFKGKKSNLHLYWHNEL</sequence>
<reference evidence="1" key="1">
    <citation type="submission" date="2022-08" db="UniProtKB">
        <authorList>
            <consortium name="EnsemblMetazoa"/>
        </authorList>
    </citation>
    <scope>IDENTIFICATION</scope>
    <source>
        <strain evidence="1">05x7-T-G4-1.051#20</strain>
    </source>
</reference>
<accession>A0A8W8NKK8</accession>
<evidence type="ECO:0000313" key="1">
    <source>
        <dbReference type="EnsemblMetazoa" id="G7620.1:cds"/>
    </source>
</evidence>
<dbReference type="AlphaFoldDB" id="A0A8W8NKK8"/>
<protein>
    <recommendedName>
        <fullName evidence="3">Transposase Tc1-like domain-containing protein</fullName>
    </recommendedName>
</protein>
<organism evidence="1 2">
    <name type="scientific">Magallana gigas</name>
    <name type="common">Pacific oyster</name>
    <name type="synonym">Crassostrea gigas</name>
    <dbReference type="NCBI Taxonomy" id="29159"/>
    <lineage>
        <taxon>Eukaryota</taxon>
        <taxon>Metazoa</taxon>
        <taxon>Spiralia</taxon>
        <taxon>Lophotrochozoa</taxon>
        <taxon>Mollusca</taxon>
        <taxon>Bivalvia</taxon>
        <taxon>Autobranchia</taxon>
        <taxon>Pteriomorphia</taxon>
        <taxon>Ostreida</taxon>
        <taxon>Ostreoidea</taxon>
        <taxon>Ostreidae</taxon>
        <taxon>Magallana</taxon>
    </lineage>
</organism>
<dbReference type="Proteomes" id="UP000005408">
    <property type="component" value="Unassembled WGS sequence"/>
</dbReference>
<proteinExistence type="predicted"/>
<evidence type="ECO:0000313" key="2">
    <source>
        <dbReference type="Proteomes" id="UP000005408"/>
    </source>
</evidence>
<evidence type="ECO:0008006" key="3">
    <source>
        <dbReference type="Google" id="ProtNLM"/>
    </source>
</evidence>
<dbReference type="Gene3D" id="3.30.420.10">
    <property type="entry name" value="Ribonuclease H-like superfamily/Ribonuclease H"/>
    <property type="match status" value="1"/>
</dbReference>